<dbReference type="InterPro" id="IPR047756">
    <property type="entry name" value="IcmT-like"/>
</dbReference>
<accession>A0A248VZL6</accession>
<dbReference type="AlphaFoldDB" id="A0A248VZL6"/>
<dbReference type="Proteomes" id="UP000215158">
    <property type="component" value="Plasmid pBN4"/>
</dbReference>
<dbReference type="NCBIfam" id="NF038220">
    <property type="entry name" value="IcmT_TraK"/>
    <property type="match status" value="1"/>
</dbReference>
<organism evidence="2 3">
    <name type="scientific">Paraburkholderia aromaticivorans</name>
    <dbReference type="NCBI Taxonomy" id="2026199"/>
    <lineage>
        <taxon>Bacteria</taxon>
        <taxon>Pseudomonadati</taxon>
        <taxon>Pseudomonadota</taxon>
        <taxon>Betaproteobacteria</taxon>
        <taxon>Burkholderiales</taxon>
        <taxon>Burkholderiaceae</taxon>
        <taxon>Paraburkholderia</taxon>
    </lineage>
</organism>
<dbReference type="KEGG" id="parb:CJU94_40275"/>
<feature type="transmembrane region" description="Helical" evidence="1">
    <location>
        <begin position="38"/>
        <end position="62"/>
    </location>
</feature>
<keyword evidence="1" id="KW-1133">Transmembrane helix</keyword>
<proteinExistence type="predicted"/>
<protein>
    <submittedName>
        <fullName evidence="2">Conjugal transfer protein TraK</fullName>
    </submittedName>
</protein>
<keyword evidence="2" id="KW-0614">Plasmid</keyword>
<feature type="transmembrane region" description="Helical" evidence="1">
    <location>
        <begin position="12"/>
        <end position="32"/>
    </location>
</feature>
<keyword evidence="3" id="KW-1185">Reference proteome</keyword>
<evidence type="ECO:0000313" key="2">
    <source>
        <dbReference type="EMBL" id="ASW04377.1"/>
    </source>
</evidence>
<dbReference type="OrthoDB" id="6922679at2"/>
<dbReference type="EMBL" id="CP022994">
    <property type="protein sequence ID" value="ASW04377.1"/>
    <property type="molecule type" value="Genomic_DNA"/>
</dbReference>
<keyword evidence="1" id="KW-0472">Membrane</keyword>
<geneLocation type="plasmid" evidence="2 3">
    <name>pBN4</name>
</geneLocation>
<keyword evidence="1" id="KW-0812">Transmembrane</keyword>
<reference evidence="2 3" key="1">
    <citation type="submission" date="2017-08" db="EMBL/GenBank/DDBJ databases">
        <title>Identification and genetic characteristics of simultaneous BTEX- and naphthalene-degrading Paraburkholderia sp. BN5 isolated from petroleum-contaminated soil.</title>
        <authorList>
            <person name="Lee Y."/>
            <person name="Jeon C.O."/>
        </authorList>
    </citation>
    <scope>NUCLEOTIDE SEQUENCE [LARGE SCALE GENOMIC DNA]</scope>
    <source>
        <strain evidence="2 3">BN5</strain>
        <plasmid evidence="2 3">pBN4</plasmid>
    </source>
</reference>
<dbReference type="GeneID" id="55536861"/>
<evidence type="ECO:0000313" key="3">
    <source>
        <dbReference type="Proteomes" id="UP000215158"/>
    </source>
</evidence>
<gene>
    <name evidence="2" type="ORF">CJU94_40275</name>
</gene>
<name>A0A248VZL6_9BURK</name>
<dbReference type="RefSeq" id="WP_007183069.1">
    <property type="nucleotide sequence ID" value="NZ_CP022994.1"/>
</dbReference>
<sequence>MSISIWRHASQTPTLLGIPCIAYMPIFVWLFHMRWWTFWTAVGVIVFFAVLAKFGLTFKVLWQKFLHLLRGSRIYARPWWYRNRFQDHE</sequence>
<evidence type="ECO:0000256" key="1">
    <source>
        <dbReference type="SAM" id="Phobius"/>
    </source>
</evidence>